<dbReference type="PRINTS" id="PR00081">
    <property type="entry name" value="GDHRDH"/>
</dbReference>
<proteinExistence type="inferred from homology"/>
<accession>A0A9P6I263</accession>
<dbReference type="PANTHER" id="PTHR42901">
    <property type="entry name" value="ALCOHOL DEHYDROGENASE"/>
    <property type="match status" value="1"/>
</dbReference>
<dbReference type="Proteomes" id="UP000781932">
    <property type="component" value="Unassembled WGS sequence"/>
</dbReference>
<dbReference type="InterPro" id="IPR002347">
    <property type="entry name" value="SDR_fam"/>
</dbReference>
<evidence type="ECO:0000313" key="5">
    <source>
        <dbReference type="Proteomes" id="UP000781932"/>
    </source>
</evidence>
<dbReference type="Pfam" id="PF00106">
    <property type="entry name" value="adh_short"/>
    <property type="match status" value="1"/>
</dbReference>
<dbReference type="Gene3D" id="3.40.50.720">
    <property type="entry name" value="NAD(P)-binding Rossmann-like Domain"/>
    <property type="match status" value="1"/>
</dbReference>
<feature type="region of interest" description="Disordered" evidence="3">
    <location>
        <begin position="1"/>
        <end position="24"/>
    </location>
</feature>
<keyword evidence="5" id="KW-1185">Reference proteome</keyword>
<dbReference type="PANTHER" id="PTHR42901:SF1">
    <property type="entry name" value="ALCOHOL DEHYDROGENASE"/>
    <property type="match status" value="1"/>
</dbReference>
<dbReference type="InterPro" id="IPR036291">
    <property type="entry name" value="NAD(P)-bd_dom_sf"/>
</dbReference>
<gene>
    <name evidence="4" type="ORF">CkaCkLH20_07796</name>
</gene>
<organism evidence="4 5">
    <name type="scientific">Colletotrichum karsti</name>
    <dbReference type="NCBI Taxonomy" id="1095194"/>
    <lineage>
        <taxon>Eukaryota</taxon>
        <taxon>Fungi</taxon>
        <taxon>Dikarya</taxon>
        <taxon>Ascomycota</taxon>
        <taxon>Pezizomycotina</taxon>
        <taxon>Sordariomycetes</taxon>
        <taxon>Hypocreomycetidae</taxon>
        <taxon>Glomerellales</taxon>
        <taxon>Glomerellaceae</taxon>
        <taxon>Colletotrichum</taxon>
        <taxon>Colletotrichum boninense species complex</taxon>
    </lineage>
</organism>
<reference evidence="4" key="2">
    <citation type="submission" date="2020-11" db="EMBL/GenBank/DDBJ databases">
        <title>Whole genome sequencing of Colletotrichum sp.</title>
        <authorList>
            <person name="Li H."/>
        </authorList>
    </citation>
    <scope>NUCLEOTIDE SEQUENCE</scope>
    <source>
        <strain evidence="4">CkLH20</strain>
    </source>
</reference>
<evidence type="ECO:0000256" key="1">
    <source>
        <dbReference type="ARBA" id="ARBA00006484"/>
    </source>
</evidence>
<dbReference type="GeneID" id="62163586"/>
<keyword evidence="2" id="KW-0560">Oxidoreductase</keyword>
<evidence type="ECO:0000256" key="2">
    <source>
        <dbReference type="ARBA" id="ARBA00023002"/>
    </source>
</evidence>
<dbReference type="EMBL" id="JAATWM020000025">
    <property type="protein sequence ID" value="KAF9874659.1"/>
    <property type="molecule type" value="Genomic_DNA"/>
</dbReference>
<dbReference type="OrthoDB" id="1933717at2759"/>
<comment type="caution">
    <text evidence="4">The sequence shown here is derived from an EMBL/GenBank/DDBJ whole genome shotgun (WGS) entry which is preliminary data.</text>
</comment>
<dbReference type="AlphaFoldDB" id="A0A9P6I263"/>
<dbReference type="RefSeq" id="XP_038744120.1">
    <property type="nucleotide sequence ID" value="XM_038890512.1"/>
</dbReference>
<evidence type="ECO:0000313" key="4">
    <source>
        <dbReference type="EMBL" id="KAF9874659.1"/>
    </source>
</evidence>
<evidence type="ECO:0000256" key="3">
    <source>
        <dbReference type="SAM" id="MobiDB-lite"/>
    </source>
</evidence>
<dbReference type="GO" id="GO:0016491">
    <property type="term" value="F:oxidoreductase activity"/>
    <property type="evidence" value="ECO:0007669"/>
    <property type="project" value="UniProtKB-KW"/>
</dbReference>
<name>A0A9P6I263_9PEZI</name>
<dbReference type="SUPFAM" id="SSF51735">
    <property type="entry name" value="NAD(P)-binding Rossmann-fold domains"/>
    <property type="match status" value="1"/>
</dbReference>
<sequence length="308" mass="33856">MSLPSLTQYHKKPYPAISPSRPELNQSGKTVLITGGSSGIGFAIARNFVAADAERVIILGRREETVKTVVTNLSTEATQSKKSTKIDGRVGDAFDVLYIEKLWKDLQSNSIFVDVLVLNAAGFGAKETILQGGISKVWADFEANVRSPLAMTDYFYKQSIQGAVRQKFLVNISTVAAYMWTTMGPDRPTYGLTKNSGTLLLQQIAKDTKPTDMQIVSIHPGGVLTDSARSAGFNEDMGIKFDDENLPSQFSLWAASPEARFLHGRFVWANWDVEELMAGLVRKQIEDDEHFLKVGIEGLSEKTGGMIL</sequence>
<dbReference type="CDD" id="cd05233">
    <property type="entry name" value="SDR_c"/>
    <property type="match status" value="1"/>
</dbReference>
<comment type="similarity">
    <text evidence="1">Belongs to the short-chain dehydrogenases/reductases (SDR) family.</text>
</comment>
<reference evidence="4" key="1">
    <citation type="submission" date="2020-03" db="EMBL/GenBank/DDBJ databases">
        <authorList>
            <person name="He L."/>
        </authorList>
    </citation>
    <scope>NUCLEOTIDE SEQUENCE</scope>
    <source>
        <strain evidence="4">CkLH20</strain>
    </source>
</reference>
<protein>
    <recommendedName>
        <fullName evidence="6">Short chain dehydrogenase citE</fullName>
    </recommendedName>
</protein>
<evidence type="ECO:0008006" key="6">
    <source>
        <dbReference type="Google" id="ProtNLM"/>
    </source>
</evidence>